<keyword evidence="2" id="KW-1185">Reference proteome</keyword>
<accession>A0A1G9J0F2</accession>
<name>A0A1G9J0F2_9FIRM</name>
<evidence type="ECO:0008006" key="3">
    <source>
        <dbReference type="Google" id="ProtNLM"/>
    </source>
</evidence>
<evidence type="ECO:0000313" key="1">
    <source>
        <dbReference type="EMBL" id="SDL30988.1"/>
    </source>
</evidence>
<dbReference type="RefSeq" id="WP_092722438.1">
    <property type="nucleotide sequence ID" value="NZ_FNGW01000001.1"/>
</dbReference>
<dbReference type="PROSITE" id="PS51257">
    <property type="entry name" value="PROKAR_LIPOPROTEIN"/>
    <property type="match status" value="1"/>
</dbReference>
<evidence type="ECO:0000313" key="2">
    <source>
        <dbReference type="Proteomes" id="UP000199068"/>
    </source>
</evidence>
<dbReference type="Proteomes" id="UP000199068">
    <property type="component" value="Unassembled WGS sequence"/>
</dbReference>
<reference evidence="1 2" key="1">
    <citation type="submission" date="2016-10" db="EMBL/GenBank/DDBJ databases">
        <authorList>
            <person name="de Groot N.N."/>
        </authorList>
    </citation>
    <scope>NUCLEOTIDE SEQUENCE [LARGE SCALE GENOMIC DNA]</scope>
    <source>
        <strain evidence="1 2">DSM 797</strain>
    </source>
</reference>
<organism evidence="1 2">
    <name type="scientific">Romboutsia lituseburensis DSM 797</name>
    <dbReference type="NCBI Taxonomy" id="1121325"/>
    <lineage>
        <taxon>Bacteria</taxon>
        <taxon>Bacillati</taxon>
        <taxon>Bacillota</taxon>
        <taxon>Clostridia</taxon>
        <taxon>Peptostreptococcales</taxon>
        <taxon>Peptostreptococcaceae</taxon>
        <taxon>Romboutsia</taxon>
    </lineage>
</organism>
<dbReference type="STRING" id="1121325.SAMN04515677_101457"/>
<sequence length="194" mass="22151">MKFLLKLNKKNVSVIAILCIGITTTGCTIGKITSLDDYKKKTNLEINDKAHEHDDKYIYDTCDGNGNTDAKKTNISLEIDKESKEIKELTLISGLHKDEYKKFKDESKIALKYINAIAPKESIKSVEKVLKEYDEYIDFEINGVKNSKDEKKYSKYSQEFYDGKAEYTYKDKESGVSVEVKDAFGILEIKASKK</sequence>
<dbReference type="AlphaFoldDB" id="A0A1G9J0F2"/>
<gene>
    <name evidence="1" type="ORF">SAMN04515677_101457</name>
</gene>
<protein>
    <recommendedName>
        <fullName evidence="3">Lipoprotein</fullName>
    </recommendedName>
</protein>
<proteinExistence type="predicted"/>
<dbReference type="EMBL" id="FNGW01000001">
    <property type="protein sequence ID" value="SDL30988.1"/>
    <property type="molecule type" value="Genomic_DNA"/>
</dbReference>